<dbReference type="OrthoDB" id="9802846at2"/>
<organism evidence="2 3">
    <name type="scientific">Nitrosomonas marina</name>
    <dbReference type="NCBI Taxonomy" id="917"/>
    <lineage>
        <taxon>Bacteria</taxon>
        <taxon>Pseudomonadati</taxon>
        <taxon>Pseudomonadota</taxon>
        <taxon>Betaproteobacteria</taxon>
        <taxon>Nitrosomonadales</taxon>
        <taxon>Nitrosomonadaceae</taxon>
        <taxon>Nitrosomonas</taxon>
    </lineage>
</organism>
<proteinExistence type="predicted"/>
<dbReference type="Pfam" id="PF04965">
    <property type="entry name" value="GPW_gp25"/>
    <property type="match status" value="1"/>
</dbReference>
<evidence type="ECO:0000259" key="1">
    <source>
        <dbReference type="Pfam" id="PF04965"/>
    </source>
</evidence>
<dbReference type="SUPFAM" id="SSF160719">
    <property type="entry name" value="gpW/gp25-like"/>
    <property type="match status" value="1"/>
</dbReference>
<dbReference type="AlphaFoldDB" id="A0A1H8GB76"/>
<dbReference type="EMBL" id="FOCP01000017">
    <property type="protein sequence ID" value="SEN41020.1"/>
    <property type="molecule type" value="Genomic_DNA"/>
</dbReference>
<dbReference type="STRING" id="917.SAMN05216326_10165"/>
<dbReference type="InterPro" id="IPR007048">
    <property type="entry name" value="IraD/Gp25-like"/>
</dbReference>
<name>A0A1H8GB76_9PROT</name>
<evidence type="ECO:0000313" key="2">
    <source>
        <dbReference type="EMBL" id="SEN41020.1"/>
    </source>
</evidence>
<dbReference type="RefSeq" id="WP_090633181.1">
    <property type="nucleotide sequence ID" value="NZ_FOCP01000017.1"/>
</dbReference>
<reference evidence="2 3" key="1">
    <citation type="submission" date="2016-10" db="EMBL/GenBank/DDBJ databases">
        <authorList>
            <person name="de Groot N.N."/>
        </authorList>
    </citation>
    <scope>NUCLEOTIDE SEQUENCE [LARGE SCALE GENOMIC DNA]</scope>
    <source>
        <strain evidence="2 3">Nm22</strain>
    </source>
</reference>
<gene>
    <name evidence="2" type="ORF">SAMN05216325_11722</name>
</gene>
<evidence type="ECO:0000313" key="3">
    <source>
        <dbReference type="Proteomes" id="UP000199459"/>
    </source>
</evidence>
<dbReference type="Gene3D" id="3.10.450.40">
    <property type="match status" value="1"/>
</dbReference>
<accession>A0A1H8GB76</accession>
<feature type="domain" description="IraD/Gp25-like" evidence="1">
    <location>
        <begin position="35"/>
        <end position="123"/>
    </location>
</feature>
<dbReference type="Proteomes" id="UP000199459">
    <property type="component" value="Unassembled WGS sequence"/>
</dbReference>
<protein>
    <recommendedName>
        <fullName evidence="1">IraD/Gp25-like domain-containing protein</fullName>
    </recommendedName>
</protein>
<sequence length="141" mass="15968">MANRLTTAWRFNHPDIGIQGTGLYIEPSGKISMTSGRTAIRQSILLLMSTIPGERVMRPEYGCNLHQLAFMPNDATTHGLAIHYVRTALEQWEPRIDIIHIDANANADEPSLMEITLEYRIRKLNQPEQLTIAYHLMGAEI</sequence>